<dbReference type="AlphaFoldDB" id="A0A1N7GC79"/>
<dbReference type="Proteomes" id="UP000185936">
    <property type="component" value="Unassembled WGS sequence"/>
</dbReference>
<evidence type="ECO:0000313" key="1">
    <source>
        <dbReference type="EMBL" id="SIS10126.1"/>
    </source>
</evidence>
<name>A0A1N7GC79_9EURY</name>
<dbReference type="EMBL" id="FTNR01000011">
    <property type="protein sequence ID" value="SIS10126.1"/>
    <property type="molecule type" value="Genomic_DNA"/>
</dbReference>
<protein>
    <submittedName>
        <fullName evidence="1">Uncharacterized protein</fullName>
    </submittedName>
</protein>
<keyword evidence="2" id="KW-1185">Reference proteome</keyword>
<evidence type="ECO:0000313" key="2">
    <source>
        <dbReference type="Proteomes" id="UP000185936"/>
    </source>
</evidence>
<sequence length="279" mass="30604">MAVDSACVGRALLLAEVVVLSMHHYDSSRLATVLADLRDRGYRCPESANDELSAVATDGDHPTGGPDDPLSVDRVRDVTPLSLASRIATAVDAGRTPVLVVDTWGLEDAREILGEPFLLRGRVDGRRQFYSTPERIALTDGRYACVRTDTEPQWRETSSTVTTSIDDGRERTHTDEPRLLLEADSSVQAVLEAGTLTCSGPDPETFPYRYSRGTDRRIHVFDQDREVGRYAGIAAMRANAYRPVAMPLVPEHHVRTGGRLARSVTLAVVTTDGVAYERL</sequence>
<proteinExistence type="predicted"/>
<organism evidence="1 2">
    <name type="scientific">Natronorubrum thiooxidans</name>
    <dbReference type="NCBI Taxonomy" id="308853"/>
    <lineage>
        <taxon>Archaea</taxon>
        <taxon>Methanobacteriati</taxon>
        <taxon>Methanobacteriota</taxon>
        <taxon>Stenosarchaea group</taxon>
        <taxon>Halobacteria</taxon>
        <taxon>Halobacteriales</taxon>
        <taxon>Natrialbaceae</taxon>
        <taxon>Natronorubrum</taxon>
    </lineage>
</organism>
<gene>
    <name evidence="1" type="ORF">SAMN05421752_11119</name>
</gene>
<reference evidence="2" key="1">
    <citation type="submission" date="2017-01" db="EMBL/GenBank/DDBJ databases">
        <authorList>
            <person name="Varghese N."/>
            <person name="Submissions S."/>
        </authorList>
    </citation>
    <scope>NUCLEOTIDE SEQUENCE [LARGE SCALE GENOMIC DNA]</scope>
    <source>
        <strain evidence="2">type strain: HArc-</strain>
    </source>
</reference>
<accession>A0A1N7GC79</accession>